<name>A0A392TBI6_9FABA</name>
<proteinExistence type="predicted"/>
<evidence type="ECO:0000313" key="3">
    <source>
        <dbReference type="Proteomes" id="UP000265520"/>
    </source>
</evidence>
<comment type="caution">
    <text evidence="2">The sequence shown here is derived from an EMBL/GenBank/DDBJ whole genome shotgun (WGS) entry which is preliminary data.</text>
</comment>
<evidence type="ECO:0000313" key="2">
    <source>
        <dbReference type="EMBL" id="MCI58398.1"/>
    </source>
</evidence>
<organism evidence="2 3">
    <name type="scientific">Trifolium medium</name>
    <dbReference type="NCBI Taxonomy" id="97028"/>
    <lineage>
        <taxon>Eukaryota</taxon>
        <taxon>Viridiplantae</taxon>
        <taxon>Streptophyta</taxon>
        <taxon>Embryophyta</taxon>
        <taxon>Tracheophyta</taxon>
        <taxon>Spermatophyta</taxon>
        <taxon>Magnoliopsida</taxon>
        <taxon>eudicotyledons</taxon>
        <taxon>Gunneridae</taxon>
        <taxon>Pentapetalae</taxon>
        <taxon>rosids</taxon>
        <taxon>fabids</taxon>
        <taxon>Fabales</taxon>
        <taxon>Fabaceae</taxon>
        <taxon>Papilionoideae</taxon>
        <taxon>50 kb inversion clade</taxon>
        <taxon>NPAAA clade</taxon>
        <taxon>Hologalegina</taxon>
        <taxon>IRL clade</taxon>
        <taxon>Trifolieae</taxon>
        <taxon>Trifolium</taxon>
    </lineage>
</organism>
<dbReference type="Proteomes" id="UP000265520">
    <property type="component" value="Unassembled WGS sequence"/>
</dbReference>
<dbReference type="AlphaFoldDB" id="A0A392TBI6"/>
<reference evidence="2 3" key="1">
    <citation type="journal article" date="2018" name="Front. Plant Sci.">
        <title>Red Clover (Trifolium pratense) and Zigzag Clover (T. medium) - A Picture of Genomic Similarities and Differences.</title>
        <authorList>
            <person name="Dluhosova J."/>
            <person name="Istvanek J."/>
            <person name="Nedelnik J."/>
            <person name="Repkova J."/>
        </authorList>
    </citation>
    <scope>NUCLEOTIDE SEQUENCE [LARGE SCALE GENOMIC DNA]</scope>
    <source>
        <strain evidence="3">cv. 10/8</strain>
        <tissue evidence="2">Leaf</tissue>
    </source>
</reference>
<keyword evidence="3" id="KW-1185">Reference proteome</keyword>
<dbReference type="EMBL" id="LXQA010545599">
    <property type="protein sequence ID" value="MCI58398.1"/>
    <property type="molecule type" value="Genomic_DNA"/>
</dbReference>
<accession>A0A392TBI6</accession>
<feature type="region of interest" description="Disordered" evidence="1">
    <location>
        <begin position="1"/>
        <end position="30"/>
    </location>
</feature>
<evidence type="ECO:0000256" key="1">
    <source>
        <dbReference type="SAM" id="MobiDB-lite"/>
    </source>
</evidence>
<sequence>PNRPIQLVGQGTGPSTDMDNKGKPVVCRIR</sequence>
<protein>
    <submittedName>
        <fullName evidence="2">Uncharacterized protein</fullName>
    </submittedName>
</protein>
<feature type="non-terminal residue" evidence="2">
    <location>
        <position position="1"/>
    </location>
</feature>